<proteinExistence type="predicted"/>
<name>A0A381W824_9ZZZZ</name>
<dbReference type="Gene3D" id="3.30.1460.10">
    <property type="match status" value="1"/>
</dbReference>
<gene>
    <name evidence="2" type="ORF">METZ01_LOCUS101489</name>
</gene>
<dbReference type="Pfam" id="PF22551">
    <property type="entry name" value="TY-Chap1"/>
    <property type="match status" value="1"/>
</dbReference>
<sequence length="133" mass="15348">MNQYSAMVNDFLDNCGDAEKETVSEQEWWIINGSVKVQIFLTTLEDNAELVVTANLFRYEQTDADLNQYVLQLNGTFKLKGVCFGIRNKHLVLSYIRPVQGLDPEELEWIIASIAVIADEYDDFLINKFRISY</sequence>
<evidence type="ECO:0000313" key="2">
    <source>
        <dbReference type="EMBL" id="SVA48635.1"/>
    </source>
</evidence>
<dbReference type="SUPFAM" id="SSF69635">
    <property type="entry name" value="Type III secretory system chaperone-like"/>
    <property type="match status" value="1"/>
</dbReference>
<dbReference type="EMBL" id="UINC01010978">
    <property type="protein sequence ID" value="SVA48635.1"/>
    <property type="molecule type" value="Genomic_DNA"/>
</dbReference>
<accession>A0A381W824</accession>
<evidence type="ECO:0000259" key="1">
    <source>
        <dbReference type="Pfam" id="PF22551"/>
    </source>
</evidence>
<feature type="domain" description="TY-Chap central" evidence="1">
    <location>
        <begin position="4"/>
        <end position="129"/>
    </location>
</feature>
<organism evidence="2">
    <name type="scientific">marine metagenome</name>
    <dbReference type="NCBI Taxonomy" id="408172"/>
    <lineage>
        <taxon>unclassified sequences</taxon>
        <taxon>metagenomes</taxon>
        <taxon>ecological metagenomes</taxon>
    </lineage>
</organism>
<dbReference type="InterPro" id="IPR054343">
    <property type="entry name" value="TY-Chap_M"/>
</dbReference>
<dbReference type="AlphaFoldDB" id="A0A381W824"/>
<protein>
    <recommendedName>
        <fullName evidence="1">TY-Chap central domain-containing protein</fullName>
    </recommendedName>
</protein>
<reference evidence="2" key="1">
    <citation type="submission" date="2018-05" db="EMBL/GenBank/DDBJ databases">
        <authorList>
            <person name="Lanie J.A."/>
            <person name="Ng W.-L."/>
            <person name="Kazmierczak K.M."/>
            <person name="Andrzejewski T.M."/>
            <person name="Davidsen T.M."/>
            <person name="Wayne K.J."/>
            <person name="Tettelin H."/>
            <person name="Glass J.I."/>
            <person name="Rusch D."/>
            <person name="Podicherti R."/>
            <person name="Tsui H.-C.T."/>
            <person name="Winkler M.E."/>
        </authorList>
    </citation>
    <scope>NUCLEOTIDE SEQUENCE</scope>
</reference>